<dbReference type="PRINTS" id="PR00081">
    <property type="entry name" value="GDHRDH"/>
</dbReference>
<proteinExistence type="inferred from homology"/>
<gene>
    <name evidence="5" type="ORF">KZC51_05160</name>
</gene>
<evidence type="ECO:0000313" key="5">
    <source>
        <dbReference type="EMBL" id="MCK2035523.1"/>
    </source>
</evidence>
<reference evidence="5 6" key="1">
    <citation type="submission" date="2021-06" db="EMBL/GenBank/DDBJ databases">
        <title>Genome-based taxonomic framework of Microbacterium strains isolated from marine environment, the description of four new species and reclassification of four preexisting species.</title>
        <authorList>
            <person name="Lee S.D."/>
            <person name="Kim S.-M."/>
            <person name="Byeon Y.-S."/>
            <person name="Yang H.L."/>
            <person name="Kim I.S."/>
        </authorList>
    </citation>
    <scope>NUCLEOTIDE SEQUENCE [LARGE SCALE GENOMIC DNA]</scope>
    <source>
        <strain evidence="5 6">SSW1-49</strain>
    </source>
</reference>
<keyword evidence="2" id="KW-0560">Oxidoreductase</keyword>
<dbReference type="PANTHER" id="PTHR43658:SF8">
    <property type="entry name" value="17-BETA-HYDROXYSTEROID DEHYDROGENASE 14-RELATED"/>
    <property type="match status" value="1"/>
</dbReference>
<dbReference type="Pfam" id="PF00106">
    <property type="entry name" value="adh_short"/>
    <property type="match status" value="1"/>
</dbReference>
<sequence length="251" mass="25329">MQLNDSSAIVTGGASGLGAATARALAAQGAEVFALDLPAAIAGAPAVDGVTLVAADVTDPAQVRAAVQTAGAGAALRTVVNCAGIAPSARILGRSGVHDPALFDTVVRVNLLGTFLVMSAAAEVIAQQTPDAQGQRGVVVNTASIAAYDGQVGQVAYAASKSAVVGMTLPAARDLASHGIRVCTIAPGIVDTPMLATVSDEYRANLAASVPFPQRLCDPIEYAQLVTMIVAHDYLNGETIRMDGALRMGPR</sequence>
<comment type="caution">
    <text evidence="5">The sequence shown here is derived from an EMBL/GenBank/DDBJ whole genome shotgun (WGS) entry which is preliminary data.</text>
</comment>
<dbReference type="InterPro" id="IPR057326">
    <property type="entry name" value="KR_dom"/>
</dbReference>
<dbReference type="EMBL" id="JAHWXN010000001">
    <property type="protein sequence ID" value="MCK2035523.1"/>
    <property type="molecule type" value="Genomic_DNA"/>
</dbReference>
<evidence type="ECO:0000256" key="1">
    <source>
        <dbReference type="ARBA" id="ARBA00006484"/>
    </source>
</evidence>
<comment type="similarity">
    <text evidence="1 3">Belongs to the short-chain dehydrogenases/reductases (SDR) family.</text>
</comment>
<dbReference type="SUPFAM" id="SSF51735">
    <property type="entry name" value="NAD(P)-binding Rossmann-fold domains"/>
    <property type="match status" value="1"/>
</dbReference>
<evidence type="ECO:0000259" key="4">
    <source>
        <dbReference type="SMART" id="SM00822"/>
    </source>
</evidence>
<keyword evidence="6" id="KW-1185">Reference proteome</keyword>
<name>A0ABT0FBV4_9MICO</name>
<dbReference type="SMART" id="SM00822">
    <property type="entry name" value="PKS_KR"/>
    <property type="match status" value="1"/>
</dbReference>
<dbReference type="PROSITE" id="PS00061">
    <property type="entry name" value="ADH_SHORT"/>
    <property type="match status" value="1"/>
</dbReference>
<evidence type="ECO:0000313" key="6">
    <source>
        <dbReference type="Proteomes" id="UP001300096"/>
    </source>
</evidence>
<feature type="domain" description="Ketoreductase" evidence="4">
    <location>
        <begin position="6"/>
        <end position="192"/>
    </location>
</feature>
<dbReference type="PRINTS" id="PR00080">
    <property type="entry name" value="SDRFAMILY"/>
</dbReference>
<dbReference type="InterPro" id="IPR002347">
    <property type="entry name" value="SDR_fam"/>
</dbReference>
<protein>
    <submittedName>
        <fullName evidence="5">SDR family NAD(P)-dependent oxidoreductase</fullName>
    </submittedName>
</protein>
<dbReference type="Proteomes" id="UP001300096">
    <property type="component" value="Unassembled WGS sequence"/>
</dbReference>
<organism evidence="5 6">
    <name type="scientific">Microbacterium croceum</name>
    <dbReference type="NCBI Taxonomy" id="2851645"/>
    <lineage>
        <taxon>Bacteria</taxon>
        <taxon>Bacillati</taxon>
        <taxon>Actinomycetota</taxon>
        <taxon>Actinomycetes</taxon>
        <taxon>Micrococcales</taxon>
        <taxon>Microbacteriaceae</taxon>
        <taxon>Microbacterium</taxon>
    </lineage>
</organism>
<dbReference type="InterPro" id="IPR036291">
    <property type="entry name" value="NAD(P)-bd_dom_sf"/>
</dbReference>
<dbReference type="Gene3D" id="3.40.50.720">
    <property type="entry name" value="NAD(P)-binding Rossmann-like Domain"/>
    <property type="match status" value="1"/>
</dbReference>
<evidence type="ECO:0000256" key="3">
    <source>
        <dbReference type="RuleBase" id="RU000363"/>
    </source>
</evidence>
<evidence type="ECO:0000256" key="2">
    <source>
        <dbReference type="ARBA" id="ARBA00023002"/>
    </source>
</evidence>
<dbReference type="InterPro" id="IPR020904">
    <property type="entry name" value="Sc_DH/Rdtase_CS"/>
</dbReference>
<dbReference type="RefSeq" id="WP_247628942.1">
    <property type="nucleotide sequence ID" value="NZ_JAHWXN010000001.1"/>
</dbReference>
<accession>A0ABT0FBV4</accession>
<dbReference type="PANTHER" id="PTHR43658">
    <property type="entry name" value="SHORT-CHAIN DEHYDROGENASE/REDUCTASE"/>
    <property type="match status" value="1"/>
</dbReference>